<comment type="similarity">
    <text evidence="3 10 13">Belongs to the IPP transferase family.</text>
</comment>
<comment type="function">
    <text evidence="2 10 12">Catalyzes the transfer of a dimethylallyl group onto the adenine at position 37 in tRNAs that read codons beginning with uridine, leading to the formation of N6-(dimethylallyl)adenosine (i(6)A).</text>
</comment>
<evidence type="ECO:0000256" key="6">
    <source>
        <dbReference type="ARBA" id="ARBA00022741"/>
    </source>
</evidence>
<dbReference type="RefSeq" id="WP_037449617.1">
    <property type="nucleotide sequence ID" value="NZ_AVFL01000004.1"/>
</dbReference>
<dbReference type="InterPro" id="IPR039657">
    <property type="entry name" value="Dimethylallyltransferase"/>
</dbReference>
<feature type="site" description="Interaction with substrate tRNA" evidence="10">
    <location>
        <position position="111"/>
    </location>
</feature>
<dbReference type="OrthoDB" id="9776390at2"/>
<accession>W9H5F9</accession>
<name>W9H5F9_9PROT</name>
<keyword evidence="4 10" id="KW-0808">Transferase</keyword>
<evidence type="ECO:0000256" key="11">
    <source>
        <dbReference type="RuleBase" id="RU003783"/>
    </source>
</evidence>
<dbReference type="EC" id="2.5.1.75" evidence="10"/>
<comment type="caution">
    <text evidence="14">The sequence shown here is derived from an EMBL/GenBank/DDBJ whole genome shotgun (WGS) entry which is preliminary data.</text>
</comment>
<dbReference type="EMBL" id="AVFL01000004">
    <property type="protein sequence ID" value="EWY41470.1"/>
    <property type="molecule type" value="Genomic_DNA"/>
</dbReference>
<feature type="binding site" evidence="10">
    <location>
        <begin position="22"/>
        <end position="27"/>
    </location>
    <ligand>
        <name>substrate</name>
    </ligand>
</feature>
<dbReference type="GO" id="GO:0006400">
    <property type="term" value="P:tRNA modification"/>
    <property type="evidence" value="ECO:0007669"/>
    <property type="project" value="TreeGrafter"/>
</dbReference>
<dbReference type="SUPFAM" id="SSF52540">
    <property type="entry name" value="P-loop containing nucleoside triphosphate hydrolases"/>
    <property type="match status" value="1"/>
</dbReference>
<dbReference type="AlphaFoldDB" id="W9H5F9"/>
<dbReference type="HAMAP" id="MF_00185">
    <property type="entry name" value="IPP_trans"/>
    <property type="match status" value="1"/>
</dbReference>
<keyword evidence="15" id="KW-1185">Reference proteome</keyword>
<evidence type="ECO:0000256" key="3">
    <source>
        <dbReference type="ARBA" id="ARBA00005842"/>
    </source>
</evidence>
<reference evidence="14 15" key="1">
    <citation type="submission" date="2013-08" db="EMBL/GenBank/DDBJ databases">
        <title>The genome sequence of Skermanella stibiiresistens.</title>
        <authorList>
            <person name="Zhu W."/>
            <person name="Wang G."/>
        </authorList>
    </citation>
    <scope>NUCLEOTIDE SEQUENCE [LARGE SCALE GENOMIC DNA]</scope>
    <source>
        <strain evidence="14 15">SB22</strain>
    </source>
</reference>
<evidence type="ECO:0000256" key="9">
    <source>
        <dbReference type="ARBA" id="ARBA00049563"/>
    </source>
</evidence>
<evidence type="ECO:0000256" key="5">
    <source>
        <dbReference type="ARBA" id="ARBA00022694"/>
    </source>
</evidence>
<dbReference type="InterPro" id="IPR027417">
    <property type="entry name" value="P-loop_NTPase"/>
</dbReference>
<keyword evidence="5 10" id="KW-0819">tRNA processing</keyword>
<sequence>MTDQATSTETRTKPVVVVGGPTASGKSALALDLAEEFGGTVINADSMQVYAELSVLTARPGAADEARVPHRLYGVMPASVRCSAARWRGLALAEIAAAHASGRLPIVVGGTGLYIKALMEGLADIPPIPEEIRTAIRALHADLGSPGLHALLAERDPATAARLKPGDTQRLGRALEVLEATGRSITEWQSDPAAGPPEGLRFLPIVVDPPRDVLYAACDRRFGVMIDRGALDEVRALDGLGLPADLPVMKALGVPELSAHLRGSMGLDEAAAAARMSTRRYAKRQGTWFRHQLAPMHGCHVINAQYSESLRRGVGNLIRKMG</sequence>
<evidence type="ECO:0000313" key="15">
    <source>
        <dbReference type="Proteomes" id="UP000019486"/>
    </source>
</evidence>
<comment type="cofactor">
    <cofactor evidence="1 10">
        <name>Mg(2+)</name>
        <dbReference type="ChEBI" id="CHEBI:18420"/>
    </cofactor>
</comment>
<feature type="region of interest" description="Interaction with substrate tRNA" evidence="10">
    <location>
        <begin position="45"/>
        <end position="48"/>
    </location>
</feature>
<evidence type="ECO:0000256" key="10">
    <source>
        <dbReference type="HAMAP-Rule" id="MF_00185"/>
    </source>
</evidence>
<evidence type="ECO:0000256" key="1">
    <source>
        <dbReference type="ARBA" id="ARBA00001946"/>
    </source>
</evidence>
<feature type="binding site" evidence="10">
    <location>
        <begin position="20"/>
        <end position="27"/>
    </location>
    <ligand>
        <name>ATP</name>
        <dbReference type="ChEBI" id="CHEBI:30616"/>
    </ligand>
</feature>
<protein>
    <recommendedName>
        <fullName evidence="10">tRNA dimethylallyltransferase</fullName>
        <ecNumber evidence="10">2.5.1.75</ecNumber>
    </recommendedName>
    <alternativeName>
        <fullName evidence="10">Dimethylallyl diphosphate:tRNA dimethylallyltransferase</fullName>
        <shortName evidence="10">DMAPP:tRNA dimethylallyltransferase</shortName>
        <shortName evidence="10">DMATase</shortName>
    </alternativeName>
    <alternativeName>
        <fullName evidence="10">Isopentenyl-diphosphate:tRNA isopentenyltransferase</fullName>
        <shortName evidence="10">IPP transferase</shortName>
        <shortName evidence="10">IPPT</shortName>
        <shortName evidence="10">IPTase</shortName>
    </alternativeName>
</protein>
<evidence type="ECO:0000313" key="14">
    <source>
        <dbReference type="EMBL" id="EWY41470.1"/>
    </source>
</evidence>
<evidence type="ECO:0000256" key="2">
    <source>
        <dbReference type="ARBA" id="ARBA00003213"/>
    </source>
</evidence>
<proteinExistence type="inferred from homology"/>
<dbReference type="Pfam" id="PF01715">
    <property type="entry name" value="IPPT"/>
    <property type="match status" value="1"/>
</dbReference>
<evidence type="ECO:0000256" key="12">
    <source>
        <dbReference type="RuleBase" id="RU003784"/>
    </source>
</evidence>
<dbReference type="STRING" id="1385369.N825_28620"/>
<comment type="catalytic activity">
    <reaction evidence="9 10 11">
        <text>adenosine(37) in tRNA + dimethylallyl diphosphate = N(6)-dimethylallyladenosine(37) in tRNA + diphosphate</text>
        <dbReference type="Rhea" id="RHEA:26482"/>
        <dbReference type="Rhea" id="RHEA-COMP:10162"/>
        <dbReference type="Rhea" id="RHEA-COMP:10375"/>
        <dbReference type="ChEBI" id="CHEBI:33019"/>
        <dbReference type="ChEBI" id="CHEBI:57623"/>
        <dbReference type="ChEBI" id="CHEBI:74411"/>
        <dbReference type="ChEBI" id="CHEBI:74415"/>
        <dbReference type="EC" id="2.5.1.75"/>
    </reaction>
</comment>
<evidence type="ECO:0000256" key="4">
    <source>
        <dbReference type="ARBA" id="ARBA00022679"/>
    </source>
</evidence>
<dbReference type="PANTHER" id="PTHR11088:SF60">
    <property type="entry name" value="TRNA DIMETHYLALLYLTRANSFERASE"/>
    <property type="match status" value="1"/>
</dbReference>
<evidence type="ECO:0000256" key="7">
    <source>
        <dbReference type="ARBA" id="ARBA00022840"/>
    </source>
</evidence>
<gene>
    <name evidence="10" type="primary">miaA</name>
    <name evidence="14" type="ORF">N825_28620</name>
</gene>
<dbReference type="GO" id="GO:0005524">
    <property type="term" value="F:ATP binding"/>
    <property type="evidence" value="ECO:0007669"/>
    <property type="project" value="UniProtKB-UniRule"/>
</dbReference>
<dbReference type="GO" id="GO:0052381">
    <property type="term" value="F:tRNA dimethylallyltransferase activity"/>
    <property type="evidence" value="ECO:0007669"/>
    <property type="project" value="UniProtKB-UniRule"/>
</dbReference>
<feature type="region of interest" description="Interaction with substrate tRNA" evidence="10">
    <location>
        <begin position="169"/>
        <end position="173"/>
    </location>
</feature>
<dbReference type="NCBIfam" id="TIGR00174">
    <property type="entry name" value="miaA"/>
    <property type="match status" value="1"/>
</dbReference>
<keyword evidence="8 10" id="KW-0460">Magnesium</keyword>
<dbReference type="InterPro" id="IPR018022">
    <property type="entry name" value="IPT"/>
</dbReference>
<dbReference type="Gene3D" id="3.40.50.300">
    <property type="entry name" value="P-loop containing nucleotide triphosphate hydrolases"/>
    <property type="match status" value="1"/>
</dbReference>
<dbReference type="PATRIC" id="fig|1385369.3.peg.1668"/>
<comment type="caution">
    <text evidence="10">Lacks conserved residue(s) required for the propagation of feature annotation.</text>
</comment>
<keyword evidence="6 10" id="KW-0547">Nucleotide-binding</keyword>
<keyword evidence="7 10" id="KW-0067">ATP-binding</keyword>
<organism evidence="14 15">
    <name type="scientific">Skermanella stibiiresistens SB22</name>
    <dbReference type="NCBI Taxonomy" id="1385369"/>
    <lineage>
        <taxon>Bacteria</taxon>
        <taxon>Pseudomonadati</taxon>
        <taxon>Pseudomonadota</taxon>
        <taxon>Alphaproteobacteria</taxon>
        <taxon>Rhodospirillales</taxon>
        <taxon>Azospirillaceae</taxon>
        <taxon>Skermanella</taxon>
    </lineage>
</organism>
<evidence type="ECO:0000256" key="13">
    <source>
        <dbReference type="RuleBase" id="RU003785"/>
    </source>
</evidence>
<dbReference type="Gene3D" id="1.10.20.140">
    <property type="match status" value="1"/>
</dbReference>
<dbReference type="PANTHER" id="PTHR11088">
    <property type="entry name" value="TRNA DIMETHYLALLYLTRANSFERASE"/>
    <property type="match status" value="1"/>
</dbReference>
<dbReference type="Proteomes" id="UP000019486">
    <property type="component" value="Unassembled WGS sequence"/>
</dbReference>
<feature type="site" description="Interaction with substrate tRNA" evidence="10">
    <location>
        <position position="137"/>
    </location>
</feature>
<evidence type="ECO:0000256" key="8">
    <source>
        <dbReference type="ARBA" id="ARBA00022842"/>
    </source>
</evidence>
<dbReference type="CDD" id="cd02019">
    <property type="entry name" value="NK"/>
    <property type="match status" value="1"/>
</dbReference>
<comment type="subunit">
    <text evidence="10">Monomer.</text>
</comment>